<evidence type="ECO:0000256" key="1">
    <source>
        <dbReference type="SAM" id="Phobius"/>
    </source>
</evidence>
<name>A0A919X8H4_9BACI</name>
<feature type="transmembrane region" description="Helical" evidence="1">
    <location>
        <begin position="97"/>
        <end position="116"/>
    </location>
</feature>
<keyword evidence="1" id="KW-0812">Transmembrane</keyword>
<keyword evidence="1" id="KW-1133">Transmembrane helix</keyword>
<evidence type="ECO:0000313" key="3">
    <source>
        <dbReference type="EMBL" id="GIO27496.1"/>
    </source>
</evidence>
<dbReference type="AlphaFoldDB" id="A0A919X8H4"/>
<feature type="transmembrane region" description="Helical" evidence="1">
    <location>
        <begin position="36"/>
        <end position="57"/>
    </location>
</feature>
<dbReference type="InterPro" id="IPR006976">
    <property type="entry name" value="VanZ-like"/>
</dbReference>
<comment type="caution">
    <text evidence="3">The sequence shown here is derived from an EMBL/GenBank/DDBJ whole genome shotgun (WGS) entry which is preliminary data.</text>
</comment>
<dbReference type="EMBL" id="BORP01000004">
    <property type="protein sequence ID" value="GIO27496.1"/>
    <property type="molecule type" value="Genomic_DNA"/>
</dbReference>
<dbReference type="InterPro" id="IPR053150">
    <property type="entry name" value="Teicoplanin_resist-assoc"/>
</dbReference>
<dbReference type="Proteomes" id="UP000676917">
    <property type="component" value="Unassembled WGS sequence"/>
</dbReference>
<evidence type="ECO:0000259" key="2">
    <source>
        <dbReference type="Pfam" id="PF04892"/>
    </source>
</evidence>
<sequence length="192" mass="22336">MLLIFDVVEIGLVFLILYIIIDFIRNRTSNLLKRVIIYSFVFYILNVIQLTTGGIYIPPQKEFIPQFQLVPFYFIGDWISIYQNKGFDWFFWHSVKLSFYNLIMLFPLGVYLSVLFRVKRSSIAILTVFLSSLIIEIYQVVLAYLGLVGGRTFNIDDLLLNTLGGSAGFLTIMLVTRLFESNHYWQGKREAS</sequence>
<feature type="domain" description="VanZ-like" evidence="2">
    <location>
        <begin position="40"/>
        <end position="175"/>
    </location>
</feature>
<feature type="transmembrane region" description="Helical" evidence="1">
    <location>
        <begin position="6"/>
        <end position="24"/>
    </location>
</feature>
<keyword evidence="4" id="KW-1185">Reference proteome</keyword>
<reference evidence="3" key="1">
    <citation type="submission" date="2021-03" db="EMBL/GenBank/DDBJ databases">
        <title>Antimicrobial resistance genes in bacteria isolated from Japanese honey, and their potential for conferring macrolide and lincosamide resistance in the American foulbrood pathogen Paenibacillus larvae.</title>
        <authorList>
            <person name="Okamoto M."/>
            <person name="Kumagai M."/>
            <person name="Kanamori H."/>
            <person name="Takamatsu D."/>
        </authorList>
    </citation>
    <scope>NUCLEOTIDE SEQUENCE</scope>
    <source>
        <strain evidence="3">J43TS3</strain>
    </source>
</reference>
<protein>
    <submittedName>
        <fullName evidence="3">Antibiotic resistance protein VanZ</fullName>
    </submittedName>
</protein>
<evidence type="ECO:0000313" key="4">
    <source>
        <dbReference type="Proteomes" id="UP000676917"/>
    </source>
</evidence>
<gene>
    <name evidence="3" type="ORF">J43TS3_21070</name>
</gene>
<proteinExistence type="predicted"/>
<feature type="transmembrane region" description="Helical" evidence="1">
    <location>
        <begin position="158"/>
        <end position="179"/>
    </location>
</feature>
<dbReference type="PANTHER" id="PTHR36834">
    <property type="entry name" value="MEMBRANE PROTEIN-RELATED"/>
    <property type="match status" value="1"/>
</dbReference>
<keyword evidence="1" id="KW-0472">Membrane</keyword>
<dbReference type="RefSeq" id="WP_244853550.1">
    <property type="nucleotide sequence ID" value="NZ_BORP01000004.1"/>
</dbReference>
<dbReference type="Pfam" id="PF04892">
    <property type="entry name" value="VanZ"/>
    <property type="match status" value="1"/>
</dbReference>
<organism evidence="3 4">
    <name type="scientific">Ornithinibacillus bavariensis</name>
    <dbReference type="NCBI Taxonomy" id="545502"/>
    <lineage>
        <taxon>Bacteria</taxon>
        <taxon>Bacillati</taxon>
        <taxon>Bacillota</taxon>
        <taxon>Bacilli</taxon>
        <taxon>Bacillales</taxon>
        <taxon>Bacillaceae</taxon>
        <taxon>Ornithinibacillus</taxon>
    </lineage>
</organism>
<accession>A0A919X8H4</accession>
<feature type="transmembrane region" description="Helical" evidence="1">
    <location>
        <begin position="123"/>
        <end position="146"/>
    </location>
</feature>
<dbReference type="PANTHER" id="PTHR36834:SF1">
    <property type="entry name" value="INTEGRAL MEMBRANE PROTEIN"/>
    <property type="match status" value="1"/>
</dbReference>